<dbReference type="Proteomes" id="UP000001940">
    <property type="component" value="Chromosome III"/>
</dbReference>
<dbReference type="OrthoDB" id="5774646at2759"/>
<dbReference type="RefSeq" id="NP_001021243.1">
    <property type="nucleotide sequence ID" value="NM_001026072.1"/>
</dbReference>
<evidence type="ECO:0000313" key="3">
    <source>
        <dbReference type="EMBL" id="CAJ15163.1"/>
    </source>
</evidence>
<feature type="chain" id="PRO_5012497588" evidence="2">
    <location>
        <begin position="16"/>
        <end position="187"/>
    </location>
</feature>
<evidence type="ECO:0000256" key="1">
    <source>
        <dbReference type="SAM" id="Phobius"/>
    </source>
</evidence>
<name>Q4EVY2_CAEEL</name>
<dbReference type="WormBase" id="F02A9.7">
    <property type="protein sequence ID" value="CE38698"/>
    <property type="gene ID" value="WBGene00044406"/>
</dbReference>
<evidence type="ECO:0000313" key="5">
    <source>
        <dbReference type="WormBase" id="F02A9.7"/>
    </source>
</evidence>
<feature type="signal peptide" evidence="2">
    <location>
        <begin position="1"/>
        <end position="15"/>
    </location>
</feature>
<reference evidence="3 4" key="1">
    <citation type="journal article" date="1998" name="Science">
        <title>Genome sequence of the nematode C. elegans: a platform for investigating biology.</title>
        <authorList>
            <consortium name="The C. elegans sequencing consortium"/>
            <person name="Sulson J.E."/>
            <person name="Waterston R."/>
        </authorList>
    </citation>
    <scope>NUCLEOTIDE SEQUENCE [LARGE SCALE GENOMIC DNA]</scope>
    <source>
        <strain evidence="3 4">Bristol N2</strain>
    </source>
</reference>
<protein>
    <submittedName>
        <fullName evidence="3">CX domain-containing protein</fullName>
    </submittedName>
</protein>
<keyword evidence="1" id="KW-0472">Membrane</keyword>
<dbReference type="InParanoid" id="Q4EVY2"/>
<dbReference type="HOGENOM" id="CLU_1455650_0_0_1"/>
<evidence type="ECO:0000256" key="2">
    <source>
        <dbReference type="SAM" id="SignalP"/>
    </source>
</evidence>
<keyword evidence="2" id="KW-0732">Signal</keyword>
<keyword evidence="4" id="KW-1185">Reference proteome</keyword>
<keyword evidence="1" id="KW-0812">Transmembrane</keyword>
<sequence length="187" mass="21703">MIVLILIFTLPTVISQFHLFIVINCDSYCHVTFRDNEMQYYSIMENTAQISRHFDVPVERVEFQIDNFFNSTDFMPVTTNLDWVSHLNKTFYHKGDGFMIIGHYFCPEGSCLVDHTRSEYNQKIDKWCCALVLLGFLFFLLISGIADTIFKWTKKKLNGKKIESQVYKSLELVDMSKKNENAPGVGA</sequence>
<dbReference type="FunCoup" id="Q4EVY2">
    <property type="interactions" value="308"/>
</dbReference>
<dbReference type="AlphaFoldDB" id="Q4EVY2"/>
<dbReference type="CTD" id="3564852"/>
<dbReference type="KEGG" id="cel:CELE_F02A9.7"/>
<dbReference type="Bgee" id="WBGene00044406">
    <property type="expression patterns" value="Expressed in larva and 1 other cell type or tissue"/>
</dbReference>
<keyword evidence="1" id="KW-1133">Transmembrane helix</keyword>
<organism evidence="3 4">
    <name type="scientific">Caenorhabditis elegans</name>
    <dbReference type="NCBI Taxonomy" id="6239"/>
    <lineage>
        <taxon>Eukaryota</taxon>
        <taxon>Metazoa</taxon>
        <taxon>Ecdysozoa</taxon>
        <taxon>Nematoda</taxon>
        <taxon>Chromadorea</taxon>
        <taxon>Rhabditida</taxon>
        <taxon>Rhabditina</taxon>
        <taxon>Rhabditomorpha</taxon>
        <taxon>Rhabditoidea</taxon>
        <taxon>Rhabditidae</taxon>
        <taxon>Peloderinae</taxon>
        <taxon>Caenorhabditis</taxon>
    </lineage>
</organism>
<dbReference type="AGR" id="WB:WBGene00044406"/>
<dbReference type="UCSC" id="F02A9.7">
    <property type="organism name" value="c. elegans"/>
</dbReference>
<evidence type="ECO:0000313" key="4">
    <source>
        <dbReference type="Proteomes" id="UP000001940"/>
    </source>
</evidence>
<dbReference type="OMA" id="QFHLFIV"/>
<accession>Q4EVY2</accession>
<feature type="transmembrane region" description="Helical" evidence="1">
    <location>
        <begin position="130"/>
        <end position="150"/>
    </location>
</feature>
<dbReference type="SMR" id="Q4EVY2"/>
<dbReference type="GeneID" id="3564852"/>
<gene>
    <name evidence="3" type="ORF">CELE_F02A9.7</name>
    <name evidence="3 5" type="ORF">F02A9.7</name>
</gene>
<dbReference type="eggNOG" id="ENOG502THET">
    <property type="taxonomic scope" value="Eukaryota"/>
</dbReference>
<proteinExistence type="predicted"/>
<dbReference type="EMBL" id="BX284603">
    <property type="protein sequence ID" value="CAJ15163.1"/>
    <property type="molecule type" value="Genomic_DNA"/>
</dbReference>
<dbReference type="PaxDb" id="6239-F02A9.7"/>